<evidence type="ECO:0000313" key="3">
    <source>
        <dbReference type="Proteomes" id="UP000309450"/>
    </source>
</evidence>
<evidence type="ECO:0000313" key="2">
    <source>
        <dbReference type="EMBL" id="THD83612.1"/>
    </source>
</evidence>
<sequence length="64" mass="6858">MITKVIALFLLAMAVLAMFGRLRFPGKGRRKPGATASARKCPECGAYMIGKGDCRCKTPPKSKG</sequence>
<dbReference type="Proteomes" id="UP000309450">
    <property type="component" value="Unassembled WGS sequence"/>
</dbReference>
<reference evidence="2 3" key="1">
    <citation type="submission" date="2019-04" db="EMBL/GenBank/DDBJ databases">
        <title>Draft genome sequence of Gemmobacter aestuarii sp. nov.</title>
        <authorList>
            <person name="Hameed A."/>
            <person name="Lin S.-Y."/>
            <person name="Shahina M."/>
            <person name="Lai W.-A."/>
            <person name="Young C.-C."/>
        </authorList>
    </citation>
    <scope>NUCLEOTIDE SEQUENCE [LARGE SCALE GENOMIC DNA]</scope>
    <source>
        <strain evidence="2 3">CC-PW-75</strain>
    </source>
</reference>
<keyword evidence="3" id="KW-1185">Reference proteome</keyword>
<organism evidence="2 3">
    <name type="scientific">Aliigemmobacter aestuarii</name>
    <dbReference type="NCBI Taxonomy" id="1445661"/>
    <lineage>
        <taxon>Bacteria</taxon>
        <taxon>Pseudomonadati</taxon>
        <taxon>Pseudomonadota</taxon>
        <taxon>Alphaproteobacteria</taxon>
        <taxon>Rhodobacterales</taxon>
        <taxon>Paracoccaceae</taxon>
        <taxon>Aliigemmobacter</taxon>
    </lineage>
</organism>
<keyword evidence="1" id="KW-0812">Transmembrane</keyword>
<protein>
    <submittedName>
        <fullName evidence="2">Uncharacterized protein</fullName>
    </submittedName>
</protein>
<dbReference type="AlphaFoldDB" id="A0A4V3V0E0"/>
<keyword evidence="1" id="KW-0472">Membrane</keyword>
<accession>A0A4V3V0E0</accession>
<gene>
    <name evidence="2" type="ORF">E7811_10055</name>
</gene>
<evidence type="ECO:0000256" key="1">
    <source>
        <dbReference type="SAM" id="Phobius"/>
    </source>
</evidence>
<dbReference type="EMBL" id="SSND01000002">
    <property type="protein sequence ID" value="THD83612.1"/>
    <property type="molecule type" value="Genomic_DNA"/>
</dbReference>
<feature type="transmembrane region" description="Helical" evidence="1">
    <location>
        <begin position="6"/>
        <end position="24"/>
    </location>
</feature>
<comment type="caution">
    <text evidence="2">The sequence shown here is derived from an EMBL/GenBank/DDBJ whole genome shotgun (WGS) entry which is preliminary data.</text>
</comment>
<keyword evidence="1" id="KW-1133">Transmembrane helix</keyword>
<dbReference type="RefSeq" id="WP_136394506.1">
    <property type="nucleotide sequence ID" value="NZ_SSND01000002.1"/>
</dbReference>
<proteinExistence type="predicted"/>
<name>A0A4V3V0E0_9RHOB</name>
<dbReference type="OrthoDB" id="7866398at2"/>